<evidence type="ECO:0000256" key="1">
    <source>
        <dbReference type="ARBA" id="ARBA00022723"/>
    </source>
</evidence>
<dbReference type="InterPro" id="IPR019734">
    <property type="entry name" value="TPR_rpt"/>
</dbReference>
<dbReference type="GO" id="GO:0009898">
    <property type="term" value="C:cytoplasmic side of plasma membrane"/>
    <property type="evidence" value="ECO:0007669"/>
    <property type="project" value="UniProtKB-UniRule"/>
</dbReference>
<dbReference type="PANTHER" id="PTHR45586">
    <property type="entry name" value="TPR REPEAT-CONTAINING PROTEIN PA4667"/>
    <property type="match status" value="1"/>
</dbReference>
<sequence>MNELLVLLLPLAAFSGWWIAKGDKKKDHHRRDEDYFQGLSYLLENETDKAIDIFVRIAHLDDSAIENQITLGNLFRHRGEIDRALHIHTALLSRQELSSEALQRLHLALADDYLQAGVMNHAKDYLEKANAATSPALRDAAQRRLINLYEQQDQWQQAIEVAEALDPFRRDSIQQKVAHYYCELAEAKLSASVDTPSQSNQSGQSDLSMSPSHTALAGAEEWLNKALICDKQCLRALIKLGEIAQLRGNYVQAINYYQRLEKIAPTFMLEVFDKLAACYDALNQHHEWKNYLATYVRKYPSPALLLHLQQSIAHIEGDEAAKKFLGEQLTNHPSLLTLHAYLHQLDHQDESIKTLQFSLDRIIRQALRYRCRECGFRGNVLNWQCPGCKNWGAFTPVTDLTVKENV</sequence>
<evidence type="ECO:0000256" key="2">
    <source>
        <dbReference type="ARBA" id="ARBA00022737"/>
    </source>
</evidence>
<dbReference type="Gene3D" id="1.25.40.10">
    <property type="entry name" value="Tetratricopeptide repeat domain"/>
    <property type="match status" value="2"/>
</dbReference>
<dbReference type="SMART" id="SM00028">
    <property type="entry name" value="TPR"/>
    <property type="match status" value="1"/>
</dbReference>
<reference evidence="7 8" key="1">
    <citation type="submission" date="2019-10" db="EMBL/GenBank/DDBJ databases">
        <title>Cardiobacteriales fam. a chemoheterotrophic member of the order Cardiobacteriales, and proposal of Cardiobacteriales fam. nov.</title>
        <authorList>
            <person name="Wang C."/>
        </authorList>
    </citation>
    <scope>NUCLEOTIDE SEQUENCE [LARGE SCALE GENOMIC DNA]</scope>
    <source>
        <strain evidence="7 8">ML27</strain>
    </source>
</reference>
<comment type="caution">
    <text evidence="7">The sequence shown here is derived from an EMBL/GenBank/DDBJ whole genome shotgun (WGS) entry which is preliminary data.</text>
</comment>
<dbReference type="InterPro" id="IPR041166">
    <property type="entry name" value="Rubredoxin_2"/>
</dbReference>
<keyword evidence="8" id="KW-1185">Reference proteome</keyword>
<evidence type="ECO:0000313" key="8">
    <source>
        <dbReference type="Proteomes" id="UP000471298"/>
    </source>
</evidence>
<keyword evidence="4" id="KW-1133">Transmembrane helix</keyword>
<comment type="similarity">
    <text evidence="4">Belongs to the LapB family.</text>
</comment>
<feature type="binding site" evidence="4">
    <location>
        <position position="385"/>
    </location>
    <ligand>
        <name>Fe cation</name>
        <dbReference type="ChEBI" id="CHEBI:24875"/>
    </ligand>
</feature>
<dbReference type="Pfam" id="PF13176">
    <property type="entry name" value="TPR_7"/>
    <property type="match status" value="1"/>
</dbReference>
<feature type="domain" description="LapB rubredoxin metal binding" evidence="6">
    <location>
        <begin position="369"/>
        <end position="396"/>
    </location>
</feature>
<keyword evidence="4" id="KW-0472">Membrane</keyword>
<dbReference type="SUPFAM" id="SSF48452">
    <property type="entry name" value="TPR-like"/>
    <property type="match status" value="2"/>
</dbReference>
<feature type="binding site" evidence="4">
    <location>
        <position position="374"/>
    </location>
    <ligand>
        <name>Fe cation</name>
        <dbReference type="ChEBI" id="CHEBI:24875"/>
    </ligand>
</feature>
<evidence type="ECO:0000259" key="6">
    <source>
        <dbReference type="Pfam" id="PF18073"/>
    </source>
</evidence>
<dbReference type="PROSITE" id="PS50005">
    <property type="entry name" value="TPR"/>
    <property type="match status" value="1"/>
</dbReference>
<keyword evidence="2 4" id="KW-0677">Repeat</keyword>
<dbReference type="InterPro" id="IPR030865">
    <property type="entry name" value="LapB"/>
</dbReference>
<evidence type="ECO:0000256" key="4">
    <source>
        <dbReference type="HAMAP-Rule" id="MF_00994"/>
    </source>
</evidence>
<keyword evidence="4" id="KW-1003">Cell membrane</keyword>
<dbReference type="InterPro" id="IPR011990">
    <property type="entry name" value="TPR-like_helical_dom_sf"/>
</dbReference>
<dbReference type="InParanoid" id="A0A6N7F3V2"/>
<dbReference type="AlphaFoldDB" id="A0A6N7F3V2"/>
<feature type="binding site" evidence="4">
    <location>
        <position position="388"/>
    </location>
    <ligand>
        <name>Fe cation</name>
        <dbReference type="ChEBI" id="CHEBI:24875"/>
    </ligand>
</feature>
<dbReference type="EMBL" id="WHNW01000008">
    <property type="protein sequence ID" value="MPV86556.1"/>
    <property type="molecule type" value="Genomic_DNA"/>
</dbReference>
<dbReference type="GO" id="GO:0005506">
    <property type="term" value="F:iron ion binding"/>
    <property type="evidence" value="ECO:0007669"/>
    <property type="project" value="UniProtKB-UniRule"/>
</dbReference>
<dbReference type="FunCoup" id="A0A6N7F3V2">
    <property type="interactions" value="96"/>
</dbReference>
<comment type="subcellular location">
    <subcellularLocation>
        <location evidence="4">Cell inner membrane</location>
        <topology evidence="4">Single-pass membrane protein</topology>
        <orientation evidence="4">Cytoplasmic side</orientation>
    </subcellularLocation>
</comment>
<evidence type="ECO:0000313" key="7">
    <source>
        <dbReference type="EMBL" id="MPV86556.1"/>
    </source>
</evidence>
<dbReference type="PANTHER" id="PTHR45586:SF1">
    <property type="entry name" value="LIPOPOLYSACCHARIDE ASSEMBLY PROTEIN B"/>
    <property type="match status" value="1"/>
</dbReference>
<dbReference type="GO" id="GO:0046890">
    <property type="term" value="P:regulation of lipid biosynthetic process"/>
    <property type="evidence" value="ECO:0007669"/>
    <property type="project" value="UniProtKB-UniRule"/>
</dbReference>
<feature type="binding site" evidence="4">
    <location>
        <position position="371"/>
    </location>
    <ligand>
        <name>Fe cation</name>
        <dbReference type="ChEBI" id="CHEBI:24875"/>
    </ligand>
</feature>
<dbReference type="CDD" id="cd00350">
    <property type="entry name" value="rubredoxin_like"/>
    <property type="match status" value="1"/>
</dbReference>
<dbReference type="Pfam" id="PF18073">
    <property type="entry name" value="Zn_ribbon_LapB"/>
    <property type="match status" value="1"/>
</dbReference>
<accession>A0A6N7F3V2</accession>
<dbReference type="RefSeq" id="WP_152810551.1">
    <property type="nucleotide sequence ID" value="NZ_WHNW01000008.1"/>
</dbReference>
<name>A0A6N7F3V2_9GAMM</name>
<keyword evidence="1 4" id="KW-0479">Metal-binding</keyword>
<comment type="function">
    <text evidence="4">Modulates cellular lipopolysaccharide (LPS) levels by regulating LpxC, which is involved in lipid A biosynthesis. May act by modulating the proteolytic activity of FtsH towards LpxC. May also coordinate assembly of proteins involved in LPS synthesis at the plasma membrane.</text>
</comment>
<keyword evidence="4" id="KW-0997">Cell inner membrane</keyword>
<proteinExistence type="inferred from homology"/>
<dbReference type="InterPro" id="IPR051012">
    <property type="entry name" value="CellSynth/LPSAsmb/PSIAsmb"/>
</dbReference>
<organism evidence="7 8">
    <name type="scientific">Ostreibacterium oceani</name>
    <dbReference type="NCBI Taxonomy" id="2654998"/>
    <lineage>
        <taxon>Bacteria</taxon>
        <taxon>Pseudomonadati</taxon>
        <taxon>Pseudomonadota</taxon>
        <taxon>Gammaproteobacteria</taxon>
        <taxon>Cardiobacteriales</taxon>
        <taxon>Ostreibacteriaceae</taxon>
        <taxon>Ostreibacterium</taxon>
    </lineage>
</organism>
<feature type="topological domain" description="Cytoplasmic" evidence="4">
    <location>
        <begin position="21"/>
        <end position="406"/>
    </location>
</feature>
<dbReference type="GO" id="GO:0008653">
    <property type="term" value="P:lipopolysaccharide metabolic process"/>
    <property type="evidence" value="ECO:0007669"/>
    <property type="project" value="InterPro"/>
</dbReference>
<keyword evidence="4" id="KW-0812">Transmembrane</keyword>
<protein>
    <recommendedName>
        <fullName evidence="4">Lipopolysaccharide assembly protein B</fullName>
    </recommendedName>
</protein>
<gene>
    <name evidence="4" type="primary">lapB</name>
    <name evidence="7" type="ORF">GCU85_07415</name>
</gene>
<evidence type="ECO:0000256" key="5">
    <source>
        <dbReference type="PROSITE-ProRule" id="PRU00339"/>
    </source>
</evidence>
<dbReference type="Proteomes" id="UP000471298">
    <property type="component" value="Unassembled WGS sequence"/>
</dbReference>
<evidence type="ECO:0000256" key="3">
    <source>
        <dbReference type="ARBA" id="ARBA00022803"/>
    </source>
</evidence>
<keyword evidence="4" id="KW-0408">Iron</keyword>
<keyword evidence="3 4" id="KW-0802">TPR repeat</keyword>
<dbReference type="HAMAP" id="MF_00994">
    <property type="entry name" value="LPS_assembly_LapB"/>
    <property type="match status" value="1"/>
</dbReference>
<feature type="repeat" description="TPR" evidence="5">
    <location>
        <begin position="234"/>
        <end position="267"/>
    </location>
</feature>